<keyword evidence="2" id="KW-1185">Reference proteome</keyword>
<accession>A0ABS1DYB0</accession>
<reference evidence="1" key="2">
    <citation type="journal article" date="2020" name="Microorganisms">
        <title>Osmotic Adaptation and Compatible Solute Biosynthesis of Phototrophic Bacteria as Revealed from Genome Analyses.</title>
        <authorList>
            <person name="Imhoff J.F."/>
            <person name="Rahn T."/>
            <person name="Kunzel S."/>
            <person name="Keller A."/>
            <person name="Neulinger S.C."/>
        </authorList>
    </citation>
    <scope>NUCLEOTIDE SEQUENCE</scope>
    <source>
        <strain evidence="1">IM 151</strain>
    </source>
</reference>
<dbReference type="EMBL" id="NRRU01000075">
    <property type="protein sequence ID" value="MBK1714640.1"/>
    <property type="molecule type" value="Genomic_DNA"/>
</dbReference>
<name>A0ABS1DYB0_RUBGE</name>
<evidence type="ECO:0000313" key="2">
    <source>
        <dbReference type="Proteomes" id="UP001041814"/>
    </source>
</evidence>
<comment type="caution">
    <text evidence="1">The sequence shown here is derived from an EMBL/GenBank/DDBJ whole genome shotgun (WGS) entry which is preliminary data.</text>
</comment>
<proteinExistence type="predicted"/>
<sequence length="121" mass="12144">MASRTATNTAPPIHTSRGSLTTWTGLLNGDDGAAVDPSLWARASLQVTGTFGTGGTVSLEGSNDGGTTWVVLKDAAGAAITLTAAGLVVLQSTAFRAVRPRVTAGDGTTNLVARLYAAGLE</sequence>
<protein>
    <submittedName>
        <fullName evidence="1">Uncharacterized protein</fullName>
    </submittedName>
</protein>
<organism evidence="1 2">
    <name type="scientific">Rubrivivax gelatinosus</name>
    <name type="common">Rhodocyclus gelatinosus</name>
    <name type="synonym">Rhodopseudomonas gelatinosa</name>
    <dbReference type="NCBI Taxonomy" id="28068"/>
    <lineage>
        <taxon>Bacteria</taxon>
        <taxon>Pseudomonadati</taxon>
        <taxon>Pseudomonadota</taxon>
        <taxon>Betaproteobacteria</taxon>
        <taxon>Burkholderiales</taxon>
        <taxon>Sphaerotilaceae</taxon>
        <taxon>Rubrivivax</taxon>
    </lineage>
</organism>
<reference evidence="1" key="1">
    <citation type="submission" date="2017-08" db="EMBL/GenBank/DDBJ databases">
        <authorList>
            <person name="Imhoff J.F."/>
            <person name="Rahn T."/>
            <person name="Kuenzel S."/>
            <person name="Neulinger S.C."/>
        </authorList>
    </citation>
    <scope>NUCLEOTIDE SEQUENCE</scope>
    <source>
        <strain evidence="1">IM 151</strain>
    </source>
</reference>
<dbReference type="Proteomes" id="UP001041814">
    <property type="component" value="Unassembled WGS sequence"/>
</dbReference>
<evidence type="ECO:0000313" key="1">
    <source>
        <dbReference type="EMBL" id="MBK1714640.1"/>
    </source>
</evidence>
<dbReference type="RefSeq" id="WP_200379456.1">
    <property type="nucleotide sequence ID" value="NZ_NRRU01000075.1"/>
</dbReference>
<gene>
    <name evidence="1" type="ORF">CKO43_17880</name>
</gene>